<gene>
    <name evidence="5" type="ORF">MAAFP003_1365</name>
</gene>
<proteinExistence type="predicted"/>
<dbReference type="Proteomes" id="UP000236318">
    <property type="component" value="Unassembled WGS sequence"/>
</dbReference>
<dbReference type="Gene3D" id="3.40.50.2000">
    <property type="entry name" value="Glycogen Phosphorylase B"/>
    <property type="match status" value="2"/>
</dbReference>
<name>A0A2K4Y7C2_9MYCO</name>
<evidence type="ECO:0000256" key="1">
    <source>
        <dbReference type="ARBA" id="ARBA00022676"/>
    </source>
</evidence>
<keyword evidence="2 5" id="KW-0808">Transferase</keyword>
<reference evidence="5" key="1">
    <citation type="submission" date="2018-01" db="EMBL/GenBank/DDBJ databases">
        <authorList>
            <consortium name="Urmite Genomes"/>
        </authorList>
    </citation>
    <scope>NUCLEOTIDE SEQUENCE [LARGE SCALE GENOMIC DNA]</scope>
    <source>
        <strain evidence="5">AFP003</strain>
    </source>
</reference>
<comment type="caution">
    <text evidence="5">The sequence shown here is derived from an EMBL/GenBank/DDBJ whole genome shotgun (WGS) entry which is preliminary data.</text>
</comment>
<keyword evidence="6" id="KW-1185">Reference proteome</keyword>
<dbReference type="PANTHER" id="PTHR12526:SF635">
    <property type="entry name" value="GLYCOSYL TRANSFERASE GROUP 1"/>
    <property type="match status" value="1"/>
</dbReference>
<feature type="domain" description="Glycosyl transferase family 1" evidence="3">
    <location>
        <begin position="210"/>
        <end position="355"/>
    </location>
</feature>
<dbReference type="AlphaFoldDB" id="A0A2K4Y7C2"/>
<dbReference type="GO" id="GO:0016757">
    <property type="term" value="F:glycosyltransferase activity"/>
    <property type="evidence" value="ECO:0007669"/>
    <property type="project" value="UniProtKB-KW"/>
</dbReference>
<organism evidence="5 6">
    <name type="scientific">Mycobacterium ahvazicum</name>
    <dbReference type="NCBI Taxonomy" id="1964395"/>
    <lineage>
        <taxon>Bacteria</taxon>
        <taxon>Bacillati</taxon>
        <taxon>Actinomycetota</taxon>
        <taxon>Actinomycetes</taxon>
        <taxon>Mycobacteriales</taxon>
        <taxon>Mycobacteriaceae</taxon>
        <taxon>Mycobacterium</taxon>
        <taxon>Mycobacterium simiae complex</taxon>
    </lineage>
</organism>
<dbReference type="EMBL" id="FXEG02000002">
    <property type="protein sequence ID" value="SOX52698.1"/>
    <property type="molecule type" value="Genomic_DNA"/>
</dbReference>
<evidence type="ECO:0000313" key="6">
    <source>
        <dbReference type="Proteomes" id="UP000236318"/>
    </source>
</evidence>
<accession>A0A2K4Y7C2</accession>
<evidence type="ECO:0000259" key="4">
    <source>
        <dbReference type="Pfam" id="PF13439"/>
    </source>
</evidence>
<evidence type="ECO:0000256" key="2">
    <source>
        <dbReference type="ARBA" id="ARBA00022679"/>
    </source>
</evidence>
<evidence type="ECO:0000259" key="3">
    <source>
        <dbReference type="Pfam" id="PF00534"/>
    </source>
</evidence>
<dbReference type="InterPro" id="IPR001296">
    <property type="entry name" value="Glyco_trans_1"/>
</dbReference>
<protein>
    <submittedName>
        <fullName evidence="5">Glycosyl transferase family 1</fullName>
    </submittedName>
</protein>
<keyword evidence="1" id="KW-0328">Glycosyltransferase</keyword>
<sequence>VKIAIVIGDDFVGDDPARLSTAMTALGHDVTVYVRQRDRRTEQKRPDRGYRIVSVRVGPGAARSAADALPFVGHWAATLDQQWSRDRPDIVHAFGWLGGMAAQLAARRSGRLTVQTFQGFTALSATPGTATGEDAARARLEPLLARSAGWATVESTSELETVARLRHGRERASVLTGGVDVKRYTPVGPAFDRTDVYRILCLAPNALSGNGFDITIQALPRVPAAEVVVAETESTNRRNDEARAKLKQLTIELGVADRVRFLGAVPDSELPMLLRSVDVVACTPRRPPRATAALQAMASGVAVVGVPVGVLNDVVVTDVTGHLLSDDSPKELATALRTLAAERFRCEGMGAAGRSRAMSRYTWDRIALDSLAIYGRLSAGHLPSGRQAKAMEEVTR</sequence>
<feature type="non-terminal residue" evidence="5">
    <location>
        <position position="1"/>
    </location>
</feature>
<dbReference type="SUPFAM" id="SSF53756">
    <property type="entry name" value="UDP-Glycosyltransferase/glycogen phosphorylase"/>
    <property type="match status" value="1"/>
</dbReference>
<dbReference type="PANTHER" id="PTHR12526">
    <property type="entry name" value="GLYCOSYLTRANSFERASE"/>
    <property type="match status" value="1"/>
</dbReference>
<feature type="domain" description="Glycosyltransferase subfamily 4-like N-terminal" evidence="4">
    <location>
        <begin position="18"/>
        <end position="183"/>
    </location>
</feature>
<dbReference type="Pfam" id="PF13439">
    <property type="entry name" value="Glyco_transf_4"/>
    <property type="match status" value="1"/>
</dbReference>
<evidence type="ECO:0000313" key="5">
    <source>
        <dbReference type="EMBL" id="SOX52698.1"/>
    </source>
</evidence>
<dbReference type="InterPro" id="IPR028098">
    <property type="entry name" value="Glyco_trans_4-like_N"/>
</dbReference>
<dbReference type="Pfam" id="PF00534">
    <property type="entry name" value="Glycos_transf_1"/>
    <property type="match status" value="1"/>
</dbReference>